<proteinExistence type="predicted"/>
<evidence type="ECO:0000256" key="4">
    <source>
        <dbReference type="ARBA" id="ARBA00022553"/>
    </source>
</evidence>
<dbReference type="Proteomes" id="UP000661025">
    <property type="component" value="Unassembled WGS sequence"/>
</dbReference>
<evidence type="ECO:0000313" key="14">
    <source>
        <dbReference type="Proteomes" id="UP000661025"/>
    </source>
</evidence>
<feature type="transmembrane region" description="Helical" evidence="11">
    <location>
        <begin position="36"/>
        <end position="55"/>
    </location>
</feature>
<keyword evidence="6 11" id="KW-0812">Transmembrane</keyword>
<dbReference type="PROSITE" id="PS50885">
    <property type="entry name" value="HAMP"/>
    <property type="match status" value="1"/>
</dbReference>
<dbReference type="GO" id="GO:0000160">
    <property type="term" value="P:phosphorelay signal transduction system"/>
    <property type="evidence" value="ECO:0007669"/>
    <property type="project" value="UniProtKB-KW"/>
</dbReference>
<dbReference type="InterPro" id="IPR050428">
    <property type="entry name" value="TCS_sensor_his_kinase"/>
</dbReference>
<dbReference type="PANTHER" id="PTHR45436:SF5">
    <property type="entry name" value="SENSOR HISTIDINE KINASE TRCS"/>
    <property type="match status" value="1"/>
</dbReference>
<dbReference type="Pfam" id="PF00672">
    <property type="entry name" value="HAMP"/>
    <property type="match status" value="1"/>
</dbReference>
<dbReference type="Pfam" id="PF02518">
    <property type="entry name" value="HATPase_c"/>
    <property type="match status" value="1"/>
</dbReference>
<dbReference type="InterPro" id="IPR036890">
    <property type="entry name" value="HATPase_C_sf"/>
</dbReference>
<evidence type="ECO:0000256" key="6">
    <source>
        <dbReference type="ARBA" id="ARBA00022692"/>
    </source>
</evidence>
<name>A0A927L1F7_9ACTN</name>
<evidence type="ECO:0000256" key="2">
    <source>
        <dbReference type="ARBA" id="ARBA00004370"/>
    </source>
</evidence>
<dbReference type="CDD" id="cd06225">
    <property type="entry name" value="HAMP"/>
    <property type="match status" value="1"/>
</dbReference>
<evidence type="ECO:0000256" key="5">
    <source>
        <dbReference type="ARBA" id="ARBA00022679"/>
    </source>
</evidence>
<evidence type="ECO:0000256" key="3">
    <source>
        <dbReference type="ARBA" id="ARBA00012438"/>
    </source>
</evidence>
<evidence type="ECO:0000259" key="12">
    <source>
        <dbReference type="PROSITE" id="PS50885"/>
    </source>
</evidence>
<comment type="catalytic activity">
    <reaction evidence="1">
        <text>ATP + protein L-histidine = ADP + protein N-phospho-L-histidine.</text>
        <dbReference type="EC" id="2.7.13.3"/>
    </reaction>
</comment>
<keyword evidence="7 13" id="KW-0418">Kinase</keyword>
<feature type="transmembrane region" description="Helical" evidence="11">
    <location>
        <begin position="333"/>
        <end position="354"/>
    </location>
</feature>
<feature type="region of interest" description="Disordered" evidence="10">
    <location>
        <begin position="664"/>
        <end position="820"/>
    </location>
</feature>
<keyword evidence="4" id="KW-0597">Phosphoprotein</keyword>
<evidence type="ECO:0000313" key="13">
    <source>
        <dbReference type="EMBL" id="MBD9724201.1"/>
    </source>
</evidence>
<keyword evidence="8 11" id="KW-1133">Transmembrane helix</keyword>
<feature type="compositionally biased region" description="Low complexity" evidence="10">
    <location>
        <begin position="678"/>
        <end position="692"/>
    </location>
</feature>
<feature type="compositionally biased region" description="Basic and acidic residues" evidence="10">
    <location>
        <begin position="763"/>
        <end position="781"/>
    </location>
</feature>
<evidence type="ECO:0000256" key="8">
    <source>
        <dbReference type="ARBA" id="ARBA00022989"/>
    </source>
</evidence>
<feature type="domain" description="HAMP" evidence="12">
    <location>
        <begin position="356"/>
        <end position="426"/>
    </location>
</feature>
<evidence type="ECO:0000256" key="7">
    <source>
        <dbReference type="ARBA" id="ARBA00022777"/>
    </source>
</evidence>
<reference evidence="13" key="1">
    <citation type="submission" date="2020-09" db="EMBL/GenBank/DDBJ databases">
        <title>Streptomyces canutascabiei sp. nov., which causes potato common scab and is distributed across the world.</title>
        <authorList>
            <person name="Nguyen H.P."/>
            <person name="Weisberg A.J."/>
            <person name="Chang J.H."/>
            <person name="Clarke C.R."/>
        </authorList>
    </citation>
    <scope>NUCLEOTIDE SEQUENCE</scope>
    <source>
        <strain evidence="13">ID-01-6.2a</strain>
    </source>
</reference>
<dbReference type="AlphaFoldDB" id="A0A927L1F7"/>
<dbReference type="GO" id="GO:0005886">
    <property type="term" value="C:plasma membrane"/>
    <property type="evidence" value="ECO:0007669"/>
    <property type="project" value="TreeGrafter"/>
</dbReference>
<feature type="compositionally biased region" description="Low complexity" evidence="10">
    <location>
        <begin position="782"/>
        <end position="807"/>
    </location>
</feature>
<dbReference type="RefSeq" id="WP_192361011.1">
    <property type="nucleotide sequence ID" value="NZ_CP119182.1"/>
</dbReference>
<dbReference type="SMART" id="SM00304">
    <property type="entry name" value="HAMP"/>
    <property type="match status" value="1"/>
</dbReference>
<accession>A0A927L1F7</accession>
<keyword evidence="11" id="KW-0472">Membrane</keyword>
<evidence type="ECO:0000256" key="11">
    <source>
        <dbReference type="SAM" id="Phobius"/>
    </source>
</evidence>
<sequence length="820" mass="87735">MPTHTVEPPPGRTDRTPVFRRRAVSVLARWPFRRKLNVLVIAPVAVVGALLGVGVTGQIEQVRDADRVAELVRDSEQVAALANDIQAEHRLALLLSVQYDAARPGAAQPSTTAYREAQRATDDRVAAVRSAFGSSLPAEEKQALEYIAGLDSLRDKLGRDYVPAANIDPAYAAAVGYLIDGIGLDRFAATSQSSVTNLLDAVLRADAAHAAFESAVFSAQTRDANALTEYTRAVGAHELFTHQSERFGRIARPDQVLRMGGIERAAEQNAITSQFAELQVDPGSLQSQTARELRERIAAGERQADTRLGITRTLIRQTAAQADALSANALYKAWLMLGLALLGFAAWLAFCVLVRRSVVRPLTALTRSAQRVVAAAGEELARVADDESTDSAPFRPQAIPVPVRDDIGELAEAFNHVQVTAAALLERQMLSRRNVAEMFGNVGRRVSNLTTRQLSLIDAVEREETDPDLLDQLYRIDHIAVRLQRNADSLMLLAGIRETDVEARPTTLADVIRSGLGRIEGYQRVSLRSETDITVGPDIIGDLTLLLAELLENAVSFSPSHTPVEVVVRPGTDVTKDGGALIEVIDHGLGMSAERLAEENTRLVRRERLDLVPTKVLGLFVVGSLARHLGLRVALSRTSGGGVTGTVWIPASLLLTMSPVDGTPAGTAAAPPPRPERTAAAPAPVPAATATLPERRPTIVSPHSDLPRRVPSHPGSGDASTPEGTAPAATRPLRRRVRGATLTVTTPAADRNGSAPRQPLDADAVRSELDEFEAAVRRAEQDAASAATETETTAADETGTTAGPETPEGQKETGSDDVDR</sequence>
<keyword evidence="5" id="KW-0808">Transferase</keyword>
<organism evidence="13 14">
    <name type="scientific">Streptomyces caniscabiei</name>
    <dbReference type="NCBI Taxonomy" id="2746961"/>
    <lineage>
        <taxon>Bacteria</taxon>
        <taxon>Bacillati</taxon>
        <taxon>Actinomycetota</taxon>
        <taxon>Actinomycetes</taxon>
        <taxon>Kitasatosporales</taxon>
        <taxon>Streptomycetaceae</taxon>
        <taxon>Streptomyces</taxon>
    </lineage>
</organism>
<dbReference type="GO" id="GO:0004673">
    <property type="term" value="F:protein histidine kinase activity"/>
    <property type="evidence" value="ECO:0007669"/>
    <property type="project" value="UniProtKB-EC"/>
</dbReference>
<evidence type="ECO:0000256" key="9">
    <source>
        <dbReference type="ARBA" id="ARBA00023012"/>
    </source>
</evidence>
<dbReference type="EC" id="2.7.13.3" evidence="3"/>
<dbReference type="PANTHER" id="PTHR45436">
    <property type="entry name" value="SENSOR HISTIDINE KINASE YKOH"/>
    <property type="match status" value="1"/>
</dbReference>
<gene>
    <name evidence="13" type="ORF">IHE70_13385</name>
</gene>
<evidence type="ECO:0000256" key="10">
    <source>
        <dbReference type="SAM" id="MobiDB-lite"/>
    </source>
</evidence>
<dbReference type="InterPro" id="IPR003594">
    <property type="entry name" value="HATPase_dom"/>
</dbReference>
<keyword evidence="9" id="KW-0902">Two-component regulatory system</keyword>
<dbReference type="GeneID" id="79928079"/>
<comment type="caution">
    <text evidence="13">The sequence shown here is derived from an EMBL/GenBank/DDBJ whole genome shotgun (WGS) entry which is preliminary data.</text>
</comment>
<dbReference type="EMBL" id="JACYXT010000004">
    <property type="protein sequence ID" value="MBD9724201.1"/>
    <property type="molecule type" value="Genomic_DNA"/>
</dbReference>
<evidence type="ECO:0000256" key="1">
    <source>
        <dbReference type="ARBA" id="ARBA00000085"/>
    </source>
</evidence>
<dbReference type="Gene3D" id="6.10.340.10">
    <property type="match status" value="1"/>
</dbReference>
<comment type="subcellular location">
    <subcellularLocation>
        <location evidence="2">Membrane</location>
    </subcellularLocation>
</comment>
<protein>
    <recommendedName>
        <fullName evidence="3">histidine kinase</fullName>
        <ecNumber evidence="3">2.7.13.3</ecNumber>
    </recommendedName>
</protein>
<dbReference type="Gene3D" id="3.30.565.10">
    <property type="entry name" value="Histidine kinase-like ATPase, C-terminal domain"/>
    <property type="match status" value="1"/>
</dbReference>
<dbReference type="SMART" id="SM00387">
    <property type="entry name" value="HATPase_c"/>
    <property type="match status" value="1"/>
</dbReference>
<dbReference type="InterPro" id="IPR003660">
    <property type="entry name" value="HAMP_dom"/>
</dbReference>
<dbReference type="SUPFAM" id="SSF55874">
    <property type="entry name" value="ATPase domain of HSP90 chaperone/DNA topoisomerase II/histidine kinase"/>
    <property type="match status" value="1"/>
</dbReference>